<dbReference type="GO" id="GO:0003677">
    <property type="term" value="F:DNA binding"/>
    <property type="evidence" value="ECO:0007669"/>
    <property type="project" value="InterPro"/>
</dbReference>
<keyword evidence="2" id="KW-0378">Hydrolase</keyword>
<name>A0A381YQ62_9ZZZZ</name>
<dbReference type="Pfam" id="PF02739">
    <property type="entry name" value="5_3_exonuc_N"/>
    <property type="match status" value="1"/>
</dbReference>
<dbReference type="SUPFAM" id="SSF88723">
    <property type="entry name" value="PIN domain-like"/>
    <property type="match status" value="1"/>
</dbReference>
<reference evidence="4" key="1">
    <citation type="submission" date="2018-05" db="EMBL/GenBank/DDBJ databases">
        <authorList>
            <person name="Lanie J.A."/>
            <person name="Ng W.-L."/>
            <person name="Kazmierczak K.M."/>
            <person name="Andrzejewski T.M."/>
            <person name="Davidsen T.M."/>
            <person name="Wayne K.J."/>
            <person name="Tettelin H."/>
            <person name="Glass J.I."/>
            <person name="Rusch D."/>
            <person name="Podicherti R."/>
            <person name="Tsui H.-C.T."/>
            <person name="Winkler M.E."/>
        </authorList>
    </citation>
    <scope>NUCLEOTIDE SEQUENCE</scope>
</reference>
<dbReference type="PANTHER" id="PTHR42646:SF2">
    <property type="entry name" value="5'-3' EXONUCLEASE FAMILY PROTEIN"/>
    <property type="match status" value="1"/>
</dbReference>
<dbReference type="InterPro" id="IPR002421">
    <property type="entry name" value="5-3_exonuclease"/>
</dbReference>
<dbReference type="Pfam" id="PF09293">
    <property type="entry name" value="RNaseH_C"/>
    <property type="match status" value="1"/>
</dbReference>
<feature type="domain" description="5'-3' exonuclease" evidence="3">
    <location>
        <begin position="3"/>
        <end position="234"/>
    </location>
</feature>
<dbReference type="InterPro" id="IPR029060">
    <property type="entry name" value="PIN-like_dom_sf"/>
</dbReference>
<dbReference type="Gene3D" id="1.10.150.20">
    <property type="entry name" value="5' to 3' exonuclease, C-terminal subdomain"/>
    <property type="match status" value="1"/>
</dbReference>
<dbReference type="GO" id="GO:0008409">
    <property type="term" value="F:5'-3' exonuclease activity"/>
    <property type="evidence" value="ECO:0007669"/>
    <property type="project" value="InterPro"/>
</dbReference>
<accession>A0A381YQ62</accession>
<sequence length="270" mass="31709">MIAHKTSNQDAASEDFIRHLVLNSIRNYRVKYRAKYGEIVICTDYLSSWRKEQFKYYKANRKKVREKQEQKGGMDWKELFSVINQIIKEIDEYFPYKVISVAHAEGDDVIAVLSKNIEENSIIISSDKDFSQLQKFKYLKQYSPIQKKMVITSDPYKYLKEHIIRGDKGDGIPNILSADDCILEGVRQKPISKKKIATWMNEPDMAHVDPNWKRNQKLIDFDYIPKDIADAILNEYNKTKITNGMPGRFTSYFVKNKLNYLMEHKGDFIL</sequence>
<organism evidence="4">
    <name type="scientific">marine metagenome</name>
    <dbReference type="NCBI Taxonomy" id="408172"/>
    <lineage>
        <taxon>unclassified sequences</taxon>
        <taxon>metagenomes</taxon>
        <taxon>ecological metagenomes</taxon>
    </lineage>
</organism>
<keyword evidence="1" id="KW-0540">Nuclease</keyword>
<evidence type="ECO:0000256" key="1">
    <source>
        <dbReference type="ARBA" id="ARBA00022722"/>
    </source>
</evidence>
<dbReference type="GO" id="GO:0033567">
    <property type="term" value="P:DNA replication, Okazaki fragment processing"/>
    <property type="evidence" value="ECO:0007669"/>
    <property type="project" value="InterPro"/>
</dbReference>
<evidence type="ECO:0000259" key="3">
    <source>
        <dbReference type="SMART" id="SM00475"/>
    </source>
</evidence>
<dbReference type="SUPFAM" id="SSF47807">
    <property type="entry name" value="5' to 3' exonuclease, C-terminal subdomain"/>
    <property type="match status" value="1"/>
</dbReference>
<dbReference type="InterPro" id="IPR036279">
    <property type="entry name" value="5-3_exonuclease_C_sf"/>
</dbReference>
<evidence type="ECO:0000256" key="2">
    <source>
        <dbReference type="ARBA" id="ARBA00022801"/>
    </source>
</evidence>
<dbReference type="SMART" id="SM00475">
    <property type="entry name" value="53EXOc"/>
    <property type="match status" value="1"/>
</dbReference>
<dbReference type="EMBL" id="UINC01018764">
    <property type="protein sequence ID" value="SVA79084.1"/>
    <property type="molecule type" value="Genomic_DNA"/>
</dbReference>
<gene>
    <name evidence="4" type="ORF">METZ01_LOCUS131938</name>
</gene>
<dbReference type="GO" id="GO:0017108">
    <property type="term" value="F:5'-flap endonuclease activity"/>
    <property type="evidence" value="ECO:0007669"/>
    <property type="project" value="InterPro"/>
</dbReference>
<dbReference type="InterPro" id="IPR020046">
    <property type="entry name" value="5-3_exonucl_a-hlix_arch_N"/>
</dbReference>
<dbReference type="Gene3D" id="3.40.50.1010">
    <property type="entry name" value="5'-nuclease"/>
    <property type="match status" value="1"/>
</dbReference>
<dbReference type="AlphaFoldDB" id="A0A381YQ62"/>
<protein>
    <recommendedName>
        <fullName evidence="3">5'-3' exonuclease domain-containing protein</fullName>
    </recommendedName>
</protein>
<dbReference type="InterPro" id="IPR038969">
    <property type="entry name" value="FEN"/>
</dbReference>
<dbReference type="InterPro" id="IPR036276">
    <property type="entry name" value="T4_RNaseH_C"/>
</dbReference>
<dbReference type="CDD" id="cd09860">
    <property type="entry name" value="PIN_T4-like"/>
    <property type="match status" value="1"/>
</dbReference>
<proteinExistence type="predicted"/>
<dbReference type="PANTHER" id="PTHR42646">
    <property type="entry name" value="FLAP ENDONUCLEASE XNI"/>
    <property type="match status" value="1"/>
</dbReference>
<evidence type="ECO:0000313" key="4">
    <source>
        <dbReference type="EMBL" id="SVA79084.1"/>
    </source>
</evidence>